<evidence type="ECO:0000256" key="6">
    <source>
        <dbReference type="RuleBase" id="RU361124"/>
    </source>
</evidence>
<evidence type="ECO:0000313" key="10">
    <source>
        <dbReference type="Proteomes" id="UP001140949"/>
    </source>
</evidence>
<feature type="domain" description="Tudor" evidence="8">
    <location>
        <begin position="310"/>
        <end position="369"/>
    </location>
</feature>
<keyword evidence="4 6" id="KW-0804">Transcription</keyword>
<dbReference type="CDD" id="cd20404">
    <property type="entry name" value="Tudor_Agenet_AtEML-like"/>
    <property type="match status" value="1"/>
</dbReference>
<dbReference type="InterPro" id="IPR019542">
    <property type="entry name" value="Enhancer_polycomb-like_N"/>
</dbReference>
<feature type="compositionally biased region" description="Basic and acidic residues" evidence="7">
    <location>
        <begin position="175"/>
        <end position="189"/>
    </location>
</feature>
<feature type="region of interest" description="Disordered" evidence="7">
    <location>
        <begin position="104"/>
        <end position="200"/>
    </location>
</feature>
<feature type="region of interest" description="Disordered" evidence="7">
    <location>
        <begin position="790"/>
        <end position="821"/>
    </location>
</feature>
<feature type="compositionally biased region" description="Low complexity" evidence="7">
    <location>
        <begin position="914"/>
        <end position="925"/>
    </location>
</feature>
<dbReference type="GO" id="GO:0035267">
    <property type="term" value="C:NuA4 histone acetyltransferase complex"/>
    <property type="evidence" value="ECO:0007669"/>
    <property type="project" value="InterPro"/>
</dbReference>
<evidence type="ECO:0000259" key="8">
    <source>
        <dbReference type="SMART" id="SM00333"/>
    </source>
</evidence>
<keyword evidence="10" id="KW-1185">Reference proteome</keyword>
<feature type="compositionally biased region" description="Polar residues" evidence="7">
    <location>
        <begin position="790"/>
        <end position="812"/>
    </location>
</feature>
<evidence type="ECO:0000313" key="9">
    <source>
        <dbReference type="EMBL" id="KAJ6844997.1"/>
    </source>
</evidence>
<feature type="region of interest" description="Disordered" evidence="7">
    <location>
        <begin position="257"/>
        <end position="281"/>
    </location>
</feature>
<name>A0AAX6HWT4_IRIPA</name>
<comment type="subcellular location">
    <subcellularLocation>
        <location evidence="1 6">Nucleus</location>
    </subcellularLocation>
</comment>
<feature type="compositionally biased region" description="Polar residues" evidence="7">
    <location>
        <begin position="257"/>
        <end position="277"/>
    </location>
</feature>
<keyword evidence="3 6" id="KW-0805">Transcription regulation</keyword>
<dbReference type="PANTHER" id="PTHR14898">
    <property type="entry name" value="ENHANCER OF POLYCOMB"/>
    <property type="match status" value="1"/>
</dbReference>
<feature type="compositionally biased region" description="Basic and acidic residues" evidence="7">
    <location>
        <begin position="24"/>
        <end position="34"/>
    </location>
</feature>
<evidence type="ECO:0000256" key="7">
    <source>
        <dbReference type="SAM" id="MobiDB-lite"/>
    </source>
</evidence>
<feature type="region of interest" description="Disordered" evidence="7">
    <location>
        <begin position="24"/>
        <end position="61"/>
    </location>
</feature>
<evidence type="ECO:0000256" key="5">
    <source>
        <dbReference type="ARBA" id="ARBA00023242"/>
    </source>
</evidence>
<evidence type="ECO:0000256" key="4">
    <source>
        <dbReference type="ARBA" id="ARBA00023163"/>
    </source>
</evidence>
<dbReference type="Proteomes" id="UP001140949">
    <property type="component" value="Unassembled WGS sequence"/>
</dbReference>
<dbReference type="EMBL" id="JANAVB010006398">
    <property type="protein sequence ID" value="KAJ6844997.1"/>
    <property type="molecule type" value="Genomic_DNA"/>
</dbReference>
<dbReference type="InterPro" id="IPR024943">
    <property type="entry name" value="Enhancer_polycomb"/>
</dbReference>
<comment type="similarity">
    <text evidence="2 6">Belongs to the enhancer of polycomb family.</text>
</comment>
<organism evidence="9 10">
    <name type="scientific">Iris pallida</name>
    <name type="common">Sweet iris</name>
    <dbReference type="NCBI Taxonomy" id="29817"/>
    <lineage>
        <taxon>Eukaryota</taxon>
        <taxon>Viridiplantae</taxon>
        <taxon>Streptophyta</taxon>
        <taxon>Embryophyta</taxon>
        <taxon>Tracheophyta</taxon>
        <taxon>Spermatophyta</taxon>
        <taxon>Magnoliopsida</taxon>
        <taxon>Liliopsida</taxon>
        <taxon>Asparagales</taxon>
        <taxon>Iridaceae</taxon>
        <taxon>Iridoideae</taxon>
        <taxon>Irideae</taxon>
        <taxon>Iris</taxon>
    </lineage>
</organism>
<comment type="caution">
    <text evidence="9">The sequence shown here is derived from an EMBL/GenBank/DDBJ whole genome shotgun (WGS) entry which is preliminary data.</text>
</comment>
<feature type="compositionally biased region" description="Basic and acidic residues" evidence="7">
    <location>
        <begin position="894"/>
        <end position="903"/>
    </location>
</feature>
<accession>A0AAX6HWT4</accession>
<dbReference type="SMART" id="SM00333">
    <property type="entry name" value="TUDOR"/>
    <property type="match status" value="1"/>
</dbReference>
<dbReference type="Pfam" id="PF10513">
    <property type="entry name" value="EPL1"/>
    <property type="match status" value="1"/>
</dbReference>
<dbReference type="GO" id="GO:0005634">
    <property type="term" value="C:nucleus"/>
    <property type="evidence" value="ECO:0007669"/>
    <property type="project" value="UniProtKB-SubCell"/>
</dbReference>
<evidence type="ECO:0000256" key="1">
    <source>
        <dbReference type="ARBA" id="ARBA00004123"/>
    </source>
</evidence>
<dbReference type="Gene3D" id="2.30.30.140">
    <property type="match status" value="1"/>
</dbReference>
<dbReference type="GO" id="GO:0006357">
    <property type="term" value="P:regulation of transcription by RNA polymerase II"/>
    <property type="evidence" value="ECO:0007669"/>
    <property type="project" value="InterPro"/>
</dbReference>
<sequence>MEVSVQRSASSDILRKARSLDLKSVYGDKPRDSSRSSSKSLKSGNASDFGRKRSRKEASLSGFGAVVKRQRNSLDDKKVDDCSSISDSLLNFGRDIGLASLKKRDDGTSSAKNSENSNGLSDDVVIPKRPRASFRQRKHQTPVDSEVVKEGSNCDDEVKNESQVLIVKRKKKSNRVKENGSHSTGEGHVRSRSKKASASIRQDHLENEAHLADDNEKIYGEEYDVGNLEENAARMLSSLRFDPRCIGFPGDAMASPSSPTSGYYEKFTSSRPESSSVDAAGRMLRPRRSSGKSLVRKRRHFYEVCLRDMDPYFLIKQRIRVFWPLDKSWYSGLVKDYDPMTGLHHVKYDDRDEEWIDLRRERFKLLLFPSEISGKFHAEISRLESTEKAKEGDQSASDGSCLGNFMDSEPIISWLTRSKQHRKLSSTSILKKRRKAHILKDFMSRVFLEQEHATVNQSTARLESVETLPEVLEVKSRTSSFETKVPFVYSRRRFHKRTYGSNKIKEHEYILGSLAGSVSIVALAADLAEELNISGTSVEPKQVIVKFCLRPMSSHDLAFGTKSFSLFHTLFSLRFGVLIHLWPMVHMEMVLVDNVMGLKLLVFEGSLMWVVGLLCSIITVLYRRNKQCKAAELRIPFTSIGCKLSGLHDQGAKLLFVLYSYLQLEILKWQYLEDRLKQQCSTMWELSVVDCTHSNIKNLLRKADQMLGASVYMNAVSIEGFPERLHSNIMHQIISDKPISLNMDPSSCFIDESTIIPAQSLSFATSPSFFMSLHLKLLIEDSAASFSIQKPASSSSQDCPNNNDNLTITGSSPAEDPSDRVSDITIETSGSLNQVVAVPGKSAVTQLKVETDALSFSNDADWRRSSDKVLGSDNDMVENSNGCSDLGLNESDETVARIERSPGHAESSQDVEKSCSSYPHGSSSPEKSEGEYDPCLNKTISQSQQFSTVEEQSIDEGKKAVHTASDMAWELNDYAVHCIKPTAPQCIWHRNRHSSISPTSSHWSNFWSDEFMQNGFVGGSKKPRTQVSYSFPFGGYDLGSRRRSHQRKARSYKNVNANRVSSGSASARSYHEPLNCGANVLVTNGDRGWRECGALVLLDSDDQKEWRICVKLSGATKFEYKVQHILQPGITNRHTHAMMWKGGKDWTLEFTDRSQWSLFKEMHEECYNRNIRAAYVKNIPIPGVRLIADADDNVVEAPFVRCPSKYYRQVGTDVDMALDPSHVLYDMDSGDEGWISKMRSSLDKDRREMSELTDDMFERVMDTFEKFAYAQQCDEFSVDEIEEFMADVGELDIVKSIYEHWRQKRLEKGLPLVRQFQPPLWMVYEQQLKDWEFYNSRMPGSRYGFLDKTSSMKKPPIFAFCLRPRGLEIPNKGPKQRSHKKFMSAGCPRPLIREQDGFHTSGKRSSGFSAANKVMVAIPSYESSDSYHSNDGSEKCRYPKFYRNNSRKGGGMFPSPREPPNMPLACNKRLKRDGVDPWGAGVYELPSMQQQVQQDGLRRHRADIDEFRLRDASSAAKHALNMAKLKRERAQWLLHKADLALHKATTAFIIADALRESEKDLIL</sequence>
<gene>
    <name evidence="9" type="ORF">M6B38_288175</name>
</gene>
<proteinExistence type="inferred from homology"/>
<protein>
    <recommendedName>
        <fullName evidence="6">Enhancer of polycomb-like protein</fullName>
    </recommendedName>
</protein>
<evidence type="ECO:0000256" key="2">
    <source>
        <dbReference type="ARBA" id="ARBA00008035"/>
    </source>
</evidence>
<dbReference type="InterPro" id="IPR002999">
    <property type="entry name" value="Tudor"/>
</dbReference>
<feature type="compositionally biased region" description="Basic residues" evidence="7">
    <location>
        <begin position="128"/>
        <end position="140"/>
    </location>
</feature>
<keyword evidence="5 6" id="KW-0539">Nucleus</keyword>
<feature type="region of interest" description="Disordered" evidence="7">
    <location>
        <begin position="864"/>
        <end position="934"/>
    </location>
</feature>
<evidence type="ECO:0000256" key="3">
    <source>
        <dbReference type="ARBA" id="ARBA00023015"/>
    </source>
</evidence>
<feature type="compositionally biased region" description="Polar residues" evidence="7">
    <location>
        <begin position="108"/>
        <end position="120"/>
    </location>
</feature>
<reference evidence="9" key="2">
    <citation type="submission" date="2023-04" db="EMBL/GenBank/DDBJ databases">
        <authorList>
            <person name="Bruccoleri R.E."/>
            <person name="Oakeley E.J."/>
            <person name="Faust A.-M."/>
            <person name="Dessus-Babus S."/>
            <person name="Altorfer M."/>
            <person name="Burckhardt D."/>
            <person name="Oertli M."/>
            <person name="Naumann U."/>
            <person name="Petersen F."/>
            <person name="Wong J."/>
        </authorList>
    </citation>
    <scope>NUCLEOTIDE SEQUENCE</scope>
    <source>
        <strain evidence="9">GSM-AAB239-AS_SAM_17_03QT</strain>
        <tissue evidence="9">Leaf</tissue>
    </source>
</reference>
<reference evidence="9" key="1">
    <citation type="journal article" date="2023" name="GigaByte">
        <title>Genome assembly of the bearded iris, Iris pallida Lam.</title>
        <authorList>
            <person name="Bruccoleri R.E."/>
            <person name="Oakeley E.J."/>
            <person name="Faust A.M.E."/>
            <person name="Altorfer M."/>
            <person name="Dessus-Babus S."/>
            <person name="Burckhardt D."/>
            <person name="Oertli M."/>
            <person name="Naumann U."/>
            <person name="Petersen F."/>
            <person name="Wong J."/>
        </authorList>
    </citation>
    <scope>NUCLEOTIDE SEQUENCE</scope>
    <source>
        <strain evidence="9">GSM-AAB239-AS_SAM_17_03QT</strain>
    </source>
</reference>